<comment type="caution">
    <text evidence="1">The sequence shown here is derived from an EMBL/GenBank/DDBJ whole genome shotgun (WGS) entry which is preliminary data.</text>
</comment>
<reference evidence="1" key="1">
    <citation type="journal article" date="2023" name="Mol. Phylogenet. Evol.">
        <title>Genome-scale phylogeny and comparative genomics of the fungal order Sordariales.</title>
        <authorList>
            <person name="Hensen N."/>
            <person name="Bonometti L."/>
            <person name="Westerberg I."/>
            <person name="Brannstrom I.O."/>
            <person name="Guillou S."/>
            <person name="Cros-Aarteil S."/>
            <person name="Calhoun S."/>
            <person name="Haridas S."/>
            <person name="Kuo A."/>
            <person name="Mondo S."/>
            <person name="Pangilinan J."/>
            <person name="Riley R."/>
            <person name="LaButti K."/>
            <person name="Andreopoulos B."/>
            <person name="Lipzen A."/>
            <person name="Chen C."/>
            <person name="Yan M."/>
            <person name="Daum C."/>
            <person name="Ng V."/>
            <person name="Clum A."/>
            <person name="Steindorff A."/>
            <person name="Ohm R.A."/>
            <person name="Martin F."/>
            <person name="Silar P."/>
            <person name="Natvig D.O."/>
            <person name="Lalanne C."/>
            <person name="Gautier V."/>
            <person name="Ament-Velasquez S.L."/>
            <person name="Kruys A."/>
            <person name="Hutchinson M.I."/>
            <person name="Powell A.J."/>
            <person name="Barry K."/>
            <person name="Miller A.N."/>
            <person name="Grigoriev I.V."/>
            <person name="Debuchy R."/>
            <person name="Gladieux P."/>
            <person name="Hiltunen Thoren M."/>
            <person name="Johannesson H."/>
        </authorList>
    </citation>
    <scope>NUCLEOTIDE SEQUENCE</scope>
    <source>
        <strain evidence="1">PSN243</strain>
    </source>
</reference>
<protein>
    <submittedName>
        <fullName evidence="1">Uncharacterized protein</fullName>
    </submittedName>
</protein>
<dbReference type="AlphaFoldDB" id="A0AAV9FY24"/>
<sequence length="119" mass="13792">MDVPTTIAGLVGKVLNLILGFIDQHERQEKFVLGTVEKLRNEYPSMNVIVYHNQGSRYTFYNAYHYHQEVPIALSFTKGYEIWVFSHGTFERAGDGGYINWGFSGRYSQNGNRVEFYQI</sequence>
<evidence type="ECO:0000313" key="1">
    <source>
        <dbReference type="EMBL" id="KAK4442013.1"/>
    </source>
</evidence>
<gene>
    <name evidence="1" type="ORF">QBC34DRAFT_456793</name>
</gene>
<proteinExistence type="predicted"/>
<dbReference type="Proteomes" id="UP001321760">
    <property type="component" value="Unassembled WGS sequence"/>
</dbReference>
<evidence type="ECO:0000313" key="2">
    <source>
        <dbReference type="Proteomes" id="UP001321760"/>
    </source>
</evidence>
<keyword evidence="2" id="KW-1185">Reference proteome</keyword>
<organism evidence="1 2">
    <name type="scientific">Podospora aff. communis PSN243</name>
    <dbReference type="NCBI Taxonomy" id="3040156"/>
    <lineage>
        <taxon>Eukaryota</taxon>
        <taxon>Fungi</taxon>
        <taxon>Dikarya</taxon>
        <taxon>Ascomycota</taxon>
        <taxon>Pezizomycotina</taxon>
        <taxon>Sordariomycetes</taxon>
        <taxon>Sordariomycetidae</taxon>
        <taxon>Sordariales</taxon>
        <taxon>Podosporaceae</taxon>
        <taxon>Podospora</taxon>
    </lineage>
</organism>
<name>A0AAV9FY24_9PEZI</name>
<accession>A0AAV9FY24</accession>
<reference evidence="1" key="2">
    <citation type="submission" date="2023-05" db="EMBL/GenBank/DDBJ databases">
        <authorList>
            <consortium name="Lawrence Berkeley National Laboratory"/>
            <person name="Steindorff A."/>
            <person name="Hensen N."/>
            <person name="Bonometti L."/>
            <person name="Westerberg I."/>
            <person name="Brannstrom I.O."/>
            <person name="Guillou S."/>
            <person name="Cros-Aarteil S."/>
            <person name="Calhoun S."/>
            <person name="Haridas S."/>
            <person name="Kuo A."/>
            <person name="Mondo S."/>
            <person name="Pangilinan J."/>
            <person name="Riley R."/>
            <person name="Labutti K."/>
            <person name="Andreopoulos B."/>
            <person name="Lipzen A."/>
            <person name="Chen C."/>
            <person name="Yanf M."/>
            <person name="Daum C."/>
            <person name="Ng V."/>
            <person name="Clum A."/>
            <person name="Ohm R."/>
            <person name="Martin F."/>
            <person name="Silar P."/>
            <person name="Natvig D."/>
            <person name="Lalanne C."/>
            <person name="Gautier V."/>
            <person name="Ament-Velasquez S.L."/>
            <person name="Kruys A."/>
            <person name="Hutchinson M.I."/>
            <person name="Powell A.J."/>
            <person name="Barry K."/>
            <person name="Miller A.N."/>
            <person name="Grigoriev I.V."/>
            <person name="Debuchy R."/>
            <person name="Gladieux P."/>
            <person name="Thoren M.H."/>
            <person name="Johannesson H."/>
        </authorList>
    </citation>
    <scope>NUCLEOTIDE SEQUENCE</scope>
    <source>
        <strain evidence="1">PSN243</strain>
    </source>
</reference>
<dbReference type="EMBL" id="MU866039">
    <property type="protein sequence ID" value="KAK4442013.1"/>
    <property type="molecule type" value="Genomic_DNA"/>
</dbReference>